<dbReference type="SUPFAM" id="SSF64182">
    <property type="entry name" value="DHH phosphoesterases"/>
    <property type="match status" value="1"/>
</dbReference>
<dbReference type="InterPro" id="IPR038763">
    <property type="entry name" value="DHH_sf"/>
</dbReference>
<protein>
    <submittedName>
        <fullName evidence="3">DHH family phosphoesterase</fullName>
    </submittedName>
</protein>
<dbReference type="Pfam" id="PF02272">
    <property type="entry name" value="DHHA1"/>
    <property type="match status" value="1"/>
</dbReference>
<comment type="caution">
    <text evidence="3">The sequence shown here is derived from an EMBL/GenBank/DDBJ whole genome shotgun (WGS) entry which is preliminary data.</text>
</comment>
<name>A0A955LH12_UNCKA</name>
<dbReference type="InterPro" id="IPR001667">
    <property type="entry name" value="DDH_dom"/>
</dbReference>
<accession>A0A955LH12</accession>
<reference evidence="3" key="1">
    <citation type="submission" date="2020-04" db="EMBL/GenBank/DDBJ databases">
        <authorList>
            <person name="Zhang T."/>
        </authorList>
    </citation>
    <scope>NUCLEOTIDE SEQUENCE</scope>
    <source>
        <strain evidence="3">HKST-UBA01</strain>
    </source>
</reference>
<dbReference type="Gene3D" id="3.90.1640.10">
    <property type="entry name" value="inorganic pyrophosphatase (n-terminal core)"/>
    <property type="match status" value="1"/>
</dbReference>
<dbReference type="Gene3D" id="3.10.310.30">
    <property type="match status" value="1"/>
</dbReference>
<feature type="domain" description="DDH" evidence="1">
    <location>
        <begin position="39"/>
        <end position="181"/>
    </location>
</feature>
<dbReference type="Pfam" id="PF01368">
    <property type="entry name" value="DHH"/>
    <property type="match status" value="1"/>
</dbReference>
<reference evidence="3" key="2">
    <citation type="journal article" date="2021" name="Microbiome">
        <title>Successional dynamics and alternative stable states in a saline activated sludge microbial community over 9 years.</title>
        <authorList>
            <person name="Wang Y."/>
            <person name="Ye J."/>
            <person name="Ju F."/>
            <person name="Liu L."/>
            <person name="Boyd J.A."/>
            <person name="Deng Y."/>
            <person name="Parks D.H."/>
            <person name="Jiang X."/>
            <person name="Yin X."/>
            <person name="Woodcroft B.J."/>
            <person name="Tyson G.W."/>
            <person name="Hugenholtz P."/>
            <person name="Polz M.F."/>
            <person name="Zhang T."/>
        </authorList>
    </citation>
    <scope>NUCLEOTIDE SEQUENCE</scope>
    <source>
        <strain evidence="3">HKST-UBA01</strain>
    </source>
</reference>
<sequence>AHWIEKMKTMLYFVTRSQNTMENNTLADIWNSLEDSQSVLIPLHLNPDPDSIGSAMASALILSSMGKSVTITSADEWTNFPLLCSLYKIQHQDPAKIDLSHFDVFLAQDISSIARYSRDDAFGIPSDMLVINIDHHKTNTYFGTLNFVDFEASSTAEVLYDLFTSNNIKLTKEMAIALYFGLMSDTGWFAYAPAPKAYAMAKHLVELGVNAREVSVALQETTLSEVNLTGRVYSRVTIDEQCNFAYSYITQQDLAELGLIDKSYYAGVHMLKFLPTILFGAVITEESPNQFKVSLRSREATTYDVSEIAIKVNGPENGGGHQMAAGFKMEAASIEAVVEAIRKAIQN</sequence>
<dbReference type="InterPro" id="IPR051319">
    <property type="entry name" value="Oligoribo/pAp-PDE_c-di-AMP_PDE"/>
</dbReference>
<evidence type="ECO:0000259" key="2">
    <source>
        <dbReference type="Pfam" id="PF02272"/>
    </source>
</evidence>
<evidence type="ECO:0000313" key="4">
    <source>
        <dbReference type="Proteomes" id="UP000701698"/>
    </source>
</evidence>
<evidence type="ECO:0000259" key="1">
    <source>
        <dbReference type="Pfam" id="PF01368"/>
    </source>
</evidence>
<dbReference type="EMBL" id="JAGQKX010000096">
    <property type="protein sequence ID" value="MCA9390437.1"/>
    <property type="molecule type" value="Genomic_DNA"/>
</dbReference>
<dbReference type="AlphaFoldDB" id="A0A955LH12"/>
<dbReference type="PANTHER" id="PTHR47618:SF1">
    <property type="entry name" value="BIFUNCTIONAL OLIGORIBONUCLEASE AND PAP PHOSPHATASE NRNA"/>
    <property type="match status" value="1"/>
</dbReference>
<organism evidence="3 4">
    <name type="scientific">candidate division WWE3 bacterium</name>
    <dbReference type="NCBI Taxonomy" id="2053526"/>
    <lineage>
        <taxon>Bacteria</taxon>
        <taxon>Katanobacteria</taxon>
    </lineage>
</organism>
<dbReference type="GO" id="GO:0003676">
    <property type="term" value="F:nucleic acid binding"/>
    <property type="evidence" value="ECO:0007669"/>
    <property type="project" value="InterPro"/>
</dbReference>
<feature type="non-terminal residue" evidence="3">
    <location>
        <position position="1"/>
    </location>
</feature>
<feature type="domain" description="DHHA1" evidence="2">
    <location>
        <begin position="281"/>
        <end position="346"/>
    </location>
</feature>
<dbReference type="PANTHER" id="PTHR47618">
    <property type="entry name" value="BIFUNCTIONAL OLIGORIBONUCLEASE AND PAP PHOSPHATASE NRNA"/>
    <property type="match status" value="1"/>
</dbReference>
<dbReference type="InterPro" id="IPR003156">
    <property type="entry name" value="DHHA1_dom"/>
</dbReference>
<proteinExistence type="predicted"/>
<gene>
    <name evidence="3" type="ORF">KC571_03455</name>
</gene>
<dbReference type="Proteomes" id="UP000701698">
    <property type="component" value="Unassembled WGS sequence"/>
</dbReference>
<evidence type="ECO:0000313" key="3">
    <source>
        <dbReference type="EMBL" id="MCA9390437.1"/>
    </source>
</evidence>